<reference evidence="2 3" key="1">
    <citation type="submission" date="2015-09" db="EMBL/GenBank/DDBJ databases">
        <title>Host preference determinants of Valsa canker pathogens revealed by comparative genomics.</title>
        <authorList>
            <person name="Yin Z."/>
            <person name="Huang L."/>
        </authorList>
    </citation>
    <scope>NUCLEOTIDE SEQUENCE [LARGE SCALE GENOMIC DNA]</scope>
    <source>
        <strain evidence="2 3">03-1</strain>
    </source>
</reference>
<evidence type="ECO:0008006" key="4">
    <source>
        <dbReference type="Google" id="ProtNLM"/>
    </source>
</evidence>
<dbReference type="OrthoDB" id="5222339at2759"/>
<evidence type="ECO:0000256" key="1">
    <source>
        <dbReference type="SAM" id="MobiDB-lite"/>
    </source>
</evidence>
<dbReference type="Gene3D" id="3.30.160.20">
    <property type="match status" value="1"/>
</dbReference>
<name>A0A423X8B0_9PEZI</name>
<protein>
    <recommendedName>
        <fullName evidence="4">DRBM domain-containing protein</fullName>
    </recommendedName>
</protein>
<dbReference type="EMBL" id="LKEA01000001">
    <property type="protein sequence ID" value="ROW12278.1"/>
    <property type="molecule type" value="Genomic_DNA"/>
</dbReference>
<dbReference type="AlphaFoldDB" id="A0A423X8B0"/>
<accession>A0A423X8B0</accession>
<sequence>MSLEETTALYAEVKAWIAQQEAFEKATRTPARLTNAQRKALETLRVPLSVTPPPELGDMDYVSLLHRYRQANPTSEDLKWEEEEASTKAIGGAVGRICRVTISESPDHAEAPVESFPAVGHGVQKDEDPPVFPKKKDAKQYAAKCAIEWLIAQSYMPSNLKDVTFPKGHGTSRPALSSSFIRGPTEDFNRVTTPPPERPAKGTSGAVDFRDESLPATQRVSALCRELGLPQPKYVLTRSTPGTDRYFNGKPDFGHENSMMPAGLGHVEHMEGVDKTKSAIASLVLEYLLQEHQERQSLLEDLPATSEGAAL</sequence>
<feature type="region of interest" description="Disordered" evidence="1">
    <location>
        <begin position="171"/>
        <end position="208"/>
    </location>
</feature>
<proteinExistence type="predicted"/>
<evidence type="ECO:0000313" key="2">
    <source>
        <dbReference type="EMBL" id="ROW12278.1"/>
    </source>
</evidence>
<dbReference type="Proteomes" id="UP000283895">
    <property type="component" value="Unassembled WGS sequence"/>
</dbReference>
<comment type="caution">
    <text evidence="2">The sequence shown here is derived from an EMBL/GenBank/DDBJ whole genome shotgun (WGS) entry which is preliminary data.</text>
</comment>
<organism evidence="2 3">
    <name type="scientific">Cytospora schulzeri</name>
    <dbReference type="NCBI Taxonomy" id="448051"/>
    <lineage>
        <taxon>Eukaryota</taxon>
        <taxon>Fungi</taxon>
        <taxon>Dikarya</taxon>
        <taxon>Ascomycota</taxon>
        <taxon>Pezizomycotina</taxon>
        <taxon>Sordariomycetes</taxon>
        <taxon>Sordariomycetidae</taxon>
        <taxon>Diaporthales</taxon>
        <taxon>Cytosporaceae</taxon>
        <taxon>Cytospora</taxon>
    </lineage>
</organism>
<gene>
    <name evidence="2" type="ORF">VMCG_00440</name>
</gene>
<keyword evidence="3" id="KW-1185">Reference proteome</keyword>
<evidence type="ECO:0000313" key="3">
    <source>
        <dbReference type="Proteomes" id="UP000283895"/>
    </source>
</evidence>